<reference evidence="1 2" key="1">
    <citation type="submission" date="2018-07" db="EMBL/GenBank/DDBJ databases">
        <title>Section-level genome sequencing of Aspergillus section Nigri to investigate inter- and intra-species variation.</title>
        <authorList>
            <consortium name="DOE Joint Genome Institute"/>
            <person name="Vesth T.C."/>
            <person name="Nybo J.L."/>
            <person name="Theobald S."/>
            <person name="Frisvad J.C."/>
            <person name="Larsen T.O."/>
            <person name="Nielsen K.F."/>
            <person name="Hoof J.B."/>
            <person name="Brandl J."/>
            <person name="Salamov A."/>
            <person name="Riley R."/>
            <person name="Gladden J.M."/>
            <person name="Phatale P."/>
            <person name="Nielsen M.T."/>
            <person name="Lyhne E.K."/>
            <person name="Kogle M.E."/>
            <person name="Strasser K."/>
            <person name="McDonnell E."/>
            <person name="Barry K."/>
            <person name="Clum A."/>
            <person name="Chen C."/>
            <person name="Nolan M."/>
            <person name="Sandor L."/>
            <person name="Kuo A."/>
            <person name="Lipzen A."/>
            <person name="Hainaut M."/>
            <person name="Drula E."/>
            <person name="Tsang A."/>
            <person name="Magnuson J.K."/>
            <person name="Henrissat B."/>
            <person name="Wiebenga A."/>
            <person name="Simmons B.A."/>
            <person name="Makela M.R."/>
            <person name="De vries R.P."/>
            <person name="Grigoriev I.V."/>
            <person name="Mortensen U.H."/>
            <person name="Baker S.E."/>
            <person name="Andersen M.R."/>
        </authorList>
    </citation>
    <scope>NUCLEOTIDE SEQUENCE [LARGE SCALE GENOMIC DNA]</scope>
    <source>
        <strain evidence="1 2">ATCC 13157</strain>
    </source>
</reference>
<proteinExistence type="predicted"/>
<dbReference type="EMBL" id="KZ851862">
    <property type="protein sequence ID" value="RDK39001.1"/>
    <property type="molecule type" value="Genomic_DNA"/>
</dbReference>
<gene>
    <name evidence="1" type="ORF">M752DRAFT_329202</name>
</gene>
<accession>A0A370PA01</accession>
<dbReference type="Proteomes" id="UP000254937">
    <property type="component" value="Unassembled WGS sequence"/>
</dbReference>
<evidence type="ECO:0000313" key="2">
    <source>
        <dbReference type="Proteomes" id="UP000254937"/>
    </source>
</evidence>
<protein>
    <recommendedName>
        <fullName evidence="3">Fucose-specific lectin</fullName>
    </recommendedName>
</protein>
<keyword evidence="2" id="KW-1185">Reference proteome</keyword>
<organism evidence="1 2">
    <name type="scientific">Aspergillus phoenicis ATCC 13157</name>
    <dbReference type="NCBI Taxonomy" id="1353007"/>
    <lineage>
        <taxon>Eukaryota</taxon>
        <taxon>Fungi</taxon>
        <taxon>Dikarya</taxon>
        <taxon>Ascomycota</taxon>
        <taxon>Pezizomycotina</taxon>
        <taxon>Eurotiomycetes</taxon>
        <taxon>Eurotiomycetidae</taxon>
        <taxon>Eurotiales</taxon>
        <taxon>Aspergillaceae</taxon>
        <taxon>Aspergillus</taxon>
    </lineage>
</organism>
<evidence type="ECO:0008006" key="3">
    <source>
        <dbReference type="Google" id="ProtNLM"/>
    </source>
</evidence>
<sequence length="273" mass="30869">MAPTHAATYKLLTQGSCTEQQYYTNHCIHLDRPREPESHSEKVESTLKEVNTLLLVEEEGREGRLKLLFHVDPEGILHSKRIWHSWGISETGEDQGPELESVKLPIGDSRELGGCSTRNGAVIFFENITGNLQGISLSEGKWTLLEPIACGRQEGSPFGVLRVSDEMVVVFYWHTDKGLHQMTVELQNNVYSDKEVIGTNFLTHQDFMISEEEEPGNYTAFFIVNDSPRRALIEVSPNGERLEASENDWDWQGMFQPITFAVESAEIDEGQEN</sequence>
<evidence type="ECO:0000313" key="1">
    <source>
        <dbReference type="EMBL" id="RDK39001.1"/>
    </source>
</evidence>
<dbReference type="AlphaFoldDB" id="A0A370PA01"/>
<name>A0A370PA01_ASPPH</name>